<evidence type="ECO:0000313" key="4">
    <source>
        <dbReference type="EMBL" id="TRB09554.1"/>
    </source>
</evidence>
<evidence type="ECO:0000313" key="5">
    <source>
        <dbReference type="Proteomes" id="UP000317023"/>
    </source>
</evidence>
<dbReference type="InterPro" id="IPR005135">
    <property type="entry name" value="Endo/exonuclease/phosphatase"/>
</dbReference>
<reference evidence="4 5" key="1">
    <citation type="journal article" date="2019" name="Appl. Microbiol. Biotechnol.">
        <title>Differential efficiency of wild type rhizogenic strains for rol gene transformation of plants.</title>
        <authorList>
            <person name="Desmet S."/>
            <person name="De Keyser E."/>
            <person name="Van Vaerenbergh J."/>
            <person name="Baeyen S."/>
            <person name="Van Huylenbroeck J."/>
            <person name="Geelen D."/>
            <person name="Dhooghe E."/>
        </authorList>
    </citation>
    <scope>NUCLEOTIDE SEQUENCE [LARGE SCALE GENOMIC DNA]</scope>
    <source>
        <strain evidence="4 5">MAFF210266</strain>
    </source>
</reference>
<comment type="caution">
    <text evidence="4">The sequence shown here is derived from an EMBL/GenBank/DDBJ whole genome shotgun (WGS) entry which is preliminary data.</text>
</comment>
<dbReference type="GO" id="GO:0004519">
    <property type="term" value="F:endonuclease activity"/>
    <property type="evidence" value="ECO:0007669"/>
    <property type="project" value="UniProtKB-KW"/>
</dbReference>
<keyword evidence="2" id="KW-0378">Hydrolase</keyword>
<keyword evidence="4" id="KW-0255">Endonuclease</keyword>
<protein>
    <submittedName>
        <fullName evidence="4">Endonuclease/exonuclease/phosphatase family protein</fullName>
    </submittedName>
</protein>
<dbReference type="PANTHER" id="PTHR12121">
    <property type="entry name" value="CARBON CATABOLITE REPRESSOR PROTEIN 4"/>
    <property type="match status" value="1"/>
</dbReference>
<dbReference type="Gene3D" id="3.60.10.10">
    <property type="entry name" value="Endonuclease/exonuclease/phosphatase"/>
    <property type="match status" value="1"/>
</dbReference>
<accession>A0A546Y979</accession>
<dbReference type="GO" id="GO:0006139">
    <property type="term" value="P:nucleobase-containing compound metabolic process"/>
    <property type="evidence" value="ECO:0007669"/>
    <property type="project" value="UniProtKB-ARBA"/>
</dbReference>
<name>A0A546Y979_AGRTU</name>
<keyword evidence="4" id="KW-0269">Exonuclease</keyword>
<evidence type="ECO:0000259" key="3">
    <source>
        <dbReference type="Pfam" id="PF03372"/>
    </source>
</evidence>
<evidence type="ECO:0000256" key="1">
    <source>
        <dbReference type="ARBA" id="ARBA00010774"/>
    </source>
</evidence>
<dbReference type="InterPro" id="IPR050410">
    <property type="entry name" value="CCR4/nocturin_mRNA_transcr"/>
</dbReference>
<dbReference type="InterPro" id="IPR036691">
    <property type="entry name" value="Endo/exonu/phosph_ase_sf"/>
</dbReference>
<dbReference type="RefSeq" id="WP_142855701.1">
    <property type="nucleotide sequence ID" value="NZ_SGOE01000001.1"/>
</dbReference>
<feature type="domain" description="Endonuclease/exonuclease/phosphatase" evidence="3">
    <location>
        <begin position="14"/>
        <end position="259"/>
    </location>
</feature>
<dbReference type="Pfam" id="PF03372">
    <property type="entry name" value="Exo_endo_phos"/>
    <property type="match status" value="1"/>
</dbReference>
<dbReference type="EMBL" id="SGOE01000001">
    <property type="protein sequence ID" value="TRB09554.1"/>
    <property type="molecule type" value="Genomic_DNA"/>
</dbReference>
<gene>
    <name evidence="4" type="ORF">EXN61_06805</name>
</gene>
<dbReference type="Proteomes" id="UP000317023">
    <property type="component" value="Unassembled WGS sequence"/>
</dbReference>
<sequence length="267" mass="30097">MRLICLNGWGGKLNDELLAYLSSSDPDILCLQEVVHTPAATQDWLTYRDHGLELPQRANFLRDVSDALPDHVAVFCPAAQGDLWHGEVRYPSQWGLATFIRKSIAVIAQAQGFVHGSFSADGYGDHPRSRTAHAVRVFDFRNGQPAVIAHMHGLRDLEGKHDSPARLAQAKRLVQLVRNIAQDGDRIVVCGDFNVLPESETFTVLKELDLIELVTTRGYTDTRTSHYTKRNRYADYMLVNSAVTIDHFDVVRQPEVSDHRPLLLEFR</sequence>
<evidence type="ECO:0000256" key="2">
    <source>
        <dbReference type="ARBA" id="ARBA00022801"/>
    </source>
</evidence>
<keyword evidence="4" id="KW-0540">Nuclease</keyword>
<proteinExistence type="inferred from homology"/>
<dbReference type="AlphaFoldDB" id="A0A546Y979"/>
<comment type="similarity">
    <text evidence="1">Belongs to the CCR4/nocturin family.</text>
</comment>
<organism evidence="4 5">
    <name type="scientific">Agrobacterium tumefaciens</name>
    <dbReference type="NCBI Taxonomy" id="358"/>
    <lineage>
        <taxon>Bacteria</taxon>
        <taxon>Pseudomonadati</taxon>
        <taxon>Pseudomonadota</taxon>
        <taxon>Alphaproteobacteria</taxon>
        <taxon>Hyphomicrobiales</taxon>
        <taxon>Rhizobiaceae</taxon>
        <taxon>Rhizobium/Agrobacterium group</taxon>
        <taxon>Agrobacterium</taxon>
        <taxon>Agrobacterium tumefaciens complex</taxon>
    </lineage>
</organism>
<dbReference type="PANTHER" id="PTHR12121:SF45">
    <property type="entry name" value="NOCTURNIN"/>
    <property type="match status" value="1"/>
</dbReference>
<dbReference type="GO" id="GO:0000175">
    <property type="term" value="F:3'-5'-RNA exonuclease activity"/>
    <property type="evidence" value="ECO:0007669"/>
    <property type="project" value="TreeGrafter"/>
</dbReference>
<dbReference type="SUPFAM" id="SSF56219">
    <property type="entry name" value="DNase I-like"/>
    <property type="match status" value="1"/>
</dbReference>